<dbReference type="AlphaFoldDB" id="A0A8J6C6X9"/>
<comment type="similarity">
    <text evidence="2 11">Belongs to the thiolase-like superfamily. Thiolase family.</text>
</comment>
<dbReference type="NCBIfam" id="TIGR01930">
    <property type="entry name" value="AcCoA-C-Actrans"/>
    <property type="match status" value="1"/>
</dbReference>
<evidence type="ECO:0000256" key="5">
    <source>
        <dbReference type="ARBA" id="ARBA00022832"/>
    </source>
</evidence>
<evidence type="ECO:0000256" key="6">
    <source>
        <dbReference type="ARBA" id="ARBA00023098"/>
    </source>
</evidence>
<dbReference type="Gene3D" id="3.40.47.10">
    <property type="match status" value="1"/>
</dbReference>
<feature type="active site" description="Acyl-thioester intermediate" evidence="10">
    <location>
        <position position="114"/>
    </location>
</feature>
<keyword evidence="4 11" id="KW-0808">Transferase</keyword>
<feature type="active site" description="Proton acceptor" evidence="10">
    <location>
        <position position="402"/>
    </location>
</feature>
<keyword evidence="6" id="KW-0443">Lipid metabolism</keyword>
<dbReference type="OMA" id="MTAFPEP"/>
<keyword evidence="5" id="KW-0276">Fatty acid metabolism</keyword>
<dbReference type="CDD" id="cd00751">
    <property type="entry name" value="thiolase"/>
    <property type="match status" value="1"/>
</dbReference>
<evidence type="ECO:0000313" key="14">
    <source>
        <dbReference type="EMBL" id="KAG8460506.1"/>
    </source>
</evidence>
<sequence length="447" mass="47228">MLRSGSSTPRALASAVRRASTASSSSLPAVVFIDGVRIPFQPSGTAYNDLMAYDLQRLALKGLIKKTSLEPSVVDYVMCGTVLQEVKTANIAREASIAAGFRDTTPSHTVTQACISANQAICTGASLIKAGQFDVVVAGGVETFSDVPIRYQRPLRKALIAAPKVKSGLPGYLKLLKGLKLKDLAPEAPAIANFATGEVMGHNADRLADRFGISRADQDAFALRSHHGAAKAHAAGLYADEIVPVAGNALEGGIRGESTLEKLSTLKPAFVKPYGTVTAANSSYLTDGASACLIMSEEKAKALGYRPKSYLRDYLFVSQDPFEELLLGPAYGVYKLLKKTGLTLKDIDVIEFHEAFAAQVLANLAALDSDKFAKEKLGGMDKVGPMPMDKFNVHGGSLSIGHPFGATGTRLVTTASNRLIREGGRFALVAACADGGIGHAALIERYP</sequence>
<proteinExistence type="inferred from homology"/>
<reference evidence="14" key="1">
    <citation type="submission" date="2021-05" db="EMBL/GenBank/DDBJ databases">
        <title>The genome of the haptophyte Pavlova lutheri (Diacronema luteri, Pavlovales) - a model for lipid biosynthesis in eukaryotic algae.</title>
        <authorList>
            <person name="Hulatt C.J."/>
            <person name="Posewitz M.C."/>
        </authorList>
    </citation>
    <scope>NUCLEOTIDE SEQUENCE</scope>
    <source>
        <strain evidence="14">NIVA-4/92</strain>
    </source>
</reference>
<dbReference type="PANTHER" id="PTHR18919:SF153">
    <property type="entry name" value="TRIFUNCTIONAL ENZYME SUBUNIT BETA, MITOCHONDRIAL"/>
    <property type="match status" value="1"/>
</dbReference>
<dbReference type="InterPro" id="IPR016039">
    <property type="entry name" value="Thiolase-like"/>
</dbReference>
<keyword evidence="3" id="KW-0963">Cytoplasm</keyword>
<evidence type="ECO:0000259" key="12">
    <source>
        <dbReference type="Pfam" id="PF00108"/>
    </source>
</evidence>
<evidence type="ECO:0000256" key="1">
    <source>
        <dbReference type="ARBA" id="ARBA00004173"/>
    </source>
</evidence>
<feature type="active site" description="Proton acceptor" evidence="10">
    <location>
        <position position="432"/>
    </location>
</feature>
<evidence type="ECO:0000256" key="4">
    <source>
        <dbReference type="ARBA" id="ARBA00022679"/>
    </source>
</evidence>
<protein>
    <recommendedName>
        <fullName evidence="9">acetyl-CoA C-acyltransferase</fullName>
        <ecNumber evidence="9">2.3.1.16</ecNumber>
    </recommendedName>
</protein>
<evidence type="ECO:0000256" key="3">
    <source>
        <dbReference type="ARBA" id="ARBA00022490"/>
    </source>
</evidence>
<evidence type="ECO:0000313" key="15">
    <source>
        <dbReference type="Proteomes" id="UP000751190"/>
    </source>
</evidence>
<dbReference type="FunFam" id="3.40.47.10:FF:000011">
    <property type="entry name" value="3-ketoacyl-CoA thiolase"/>
    <property type="match status" value="1"/>
</dbReference>
<feature type="domain" description="Thiolase C-terminal" evidence="13">
    <location>
        <begin position="306"/>
        <end position="445"/>
    </location>
</feature>
<dbReference type="EMBL" id="JAGTXO010000032">
    <property type="protein sequence ID" value="KAG8460506.1"/>
    <property type="molecule type" value="Genomic_DNA"/>
</dbReference>
<dbReference type="OrthoDB" id="5404651at2759"/>
<dbReference type="PANTHER" id="PTHR18919">
    <property type="entry name" value="ACETYL-COA C-ACYLTRANSFERASE"/>
    <property type="match status" value="1"/>
</dbReference>
<comment type="subcellular location">
    <subcellularLocation>
        <location evidence="1">Mitochondrion</location>
    </subcellularLocation>
</comment>
<feature type="domain" description="Thiolase N-terminal" evidence="12">
    <location>
        <begin position="30"/>
        <end position="298"/>
    </location>
</feature>
<comment type="caution">
    <text evidence="14">The sequence shown here is derived from an EMBL/GenBank/DDBJ whole genome shotgun (WGS) entry which is preliminary data.</text>
</comment>
<dbReference type="EC" id="2.3.1.16" evidence="9"/>
<dbReference type="Proteomes" id="UP000751190">
    <property type="component" value="Unassembled WGS sequence"/>
</dbReference>
<evidence type="ECO:0000256" key="7">
    <source>
        <dbReference type="ARBA" id="ARBA00023128"/>
    </source>
</evidence>
<evidence type="ECO:0000259" key="13">
    <source>
        <dbReference type="Pfam" id="PF02803"/>
    </source>
</evidence>
<dbReference type="InterPro" id="IPR020617">
    <property type="entry name" value="Thiolase_C"/>
</dbReference>
<evidence type="ECO:0000256" key="8">
    <source>
        <dbReference type="ARBA" id="ARBA00023315"/>
    </source>
</evidence>
<evidence type="ECO:0000256" key="11">
    <source>
        <dbReference type="RuleBase" id="RU003557"/>
    </source>
</evidence>
<dbReference type="GO" id="GO:0005739">
    <property type="term" value="C:mitochondrion"/>
    <property type="evidence" value="ECO:0007669"/>
    <property type="project" value="UniProtKB-SubCell"/>
</dbReference>
<evidence type="ECO:0000256" key="10">
    <source>
        <dbReference type="PIRSR" id="PIRSR000429-1"/>
    </source>
</evidence>
<dbReference type="GO" id="GO:0006635">
    <property type="term" value="P:fatty acid beta-oxidation"/>
    <property type="evidence" value="ECO:0007669"/>
    <property type="project" value="TreeGrafter"/>
</dbReference>
<keyword evidence="8 11" id="KW-0012">Acyltransferase</keyword>
<gene>
    <name evidence="14" type="ORF">KFE25_013156</name>
</gene>
<dbReference type="Pfam" id="PF02803">
    <property type="entry name" value="Thiolase_C"/>
    <property type="match status" value="1"/>
</dbReference>
<dbReference type="InterPro" id="IPR020615">
    <property type="entry name" value="Thiolase_acyl_enz_int_AS"/>
</dbReference>
<keyword evidence="7" id="KW-0496">Mitochondrion</keyword>
<dbReference type="PROSITE" id="PS00737">
    <property type="entry name" value="THIOLASE_2"/>
    <property type="match status" value="1"/>
</dbReference>
<keyword evidence="15" id="KW-1185">Reference proteome</keyword>
<evidence type="ECO:0000256" key="2">
    <source>
        <dbReference type="ARBA" id="ARBA00010982"/>
    </source>
</evidence>
<dbReference type="InterPro" id="IPR002155">
    <property type="entry name" value="Thiolase"/>
</dbReference>
<dbReference type="InterPro" id="IPR020616">
    <property type="entry name" value="Thiolase_N"/>
</dbReference>
<organism evidence="14 15">
    <name type="scientific">Diacronema lutheri</name>
    <name type="common">Unicellular marine alga</name>
    <name type="synonym">Monochrysis lutheri</name>
    <dbReference type="NCBI Taxonomy" id="2081491"/>
    <lineage>
        <taxon>Eukaryota</taxon>
        <taxon>Haptista</taxon>
        <taxon>Haptophyta</taxon>
        <taxon>Pavlovophyceae</taxon>
        <taxon>Pavlovales</taxon>
        <taxon>Pavlovaceae</taxon>
        <taxon>Diacronema</taxon>
    </lineage>
</organism>
<dbReference type="PROSITE" id="PS00098">
    <property type="entry name" value="THIOLASE_1"/>
    <property type="match status" value="1"/>
</dbReference>
<accession>A0A8J6C6X9</accession>
<dbReference type="SUPFAM" id="SSF53901">
    <property type="entry name" value="Thiolase-like"/>
    <property type="match status" value="2"/>
</dbReference>
<name>A0A8J6C6X9_DIALT</name>
<dbReference type="PIRSF" id="PIRSF000429">
    <property type="entry name" value="Ac-CoA_Ac_transf"/>
    <property type="match status" value="1"/>
</dbReference>
<evidence type="ECO:0000256" key="9">
    <source>
        <dbReference type="ARBA" id="ARBA00024073"/>
    </source>
</evidence>
<dbReference type="GO" id="GO:0003985">
    <property type="term" value="F:acetyl-CoA C-acetyltransferase activity"/>
    <property type="evidence" value="ECO:0007669"/>
    <property type="project" value="TreeGrafter"/>
</dbReference>
<dbReference type="InterPro" id="IPR020613">
    <property type="entry name" value="Thiolase_CS"/>
</dbReference>
<dbReference type="Pfam" id="PF00108">
    <property type="entry name" value="Thiolase_N"/>
    <property type="match status" value="1"/>
</dbReference>